<reference evidence="2 3" key="1">
    <citation type="submission" date="2022-03" db="EMBL/GenBank/DDBJ databases">
        <title>Luteimonas soily sp. nov., a novel bacterium isolated from the soil.</title>
        <authorList>
            <person name="Zhang X."/>
        </authorList>
    </citation>
    <scope>NUCLEOTIDE SEQUENCE [LARGE SCALE GENOMIC DNA]</scope>
    <source>
        <strain evidence="2 3">50</strain>
    </source>
</reference>
<name>A0ABT0A698_9GAMM</name>
<organism evidence="2 3">
    <name type="scientific">Cognatiluteimonas sedimenti</name>
    <dbReference type="NCBI Taxonomy" id="2927791"/>
    <lineage>
        <taxon>Bacteria</taxon>
        <taxon>Pseudomonadati</taxon>
        <taxon>Pseudomonadota</taxon>
        <taxon>Gammaproteobacteria</taxon>
        <taxon>Lysobacterales</taxon>
        <taxon>Lysobacteraceae</taxon>
        <taxon>Cognatiluteimonas</taxon>
    </lineage>
</organism>
<proteinExistence type="predicted"/>
<accession>A0ABT0A698</accession>
<feature type="transmembrane region" description="Helical" evidence="1">
    <location>
        <begin position="50"/>
        <end position="68"/>
    </location>
</feature>
<feature type="transmembrane region" description="Helical" evidence="1">
    <location>
        <begin position="106"/>
        <end position="123"/>
    </location>
</feature>
<keyword evidence="1" id="KW-0472">Membrane</keyword>
<feature type="transmembrane region" description="Helical" evidence="1">
    <location>
        <begin position="74"/>
        <end position="94"/>
    </location>
</feature>
<sequence length="134" mass="14343">MAPVTPAALKPLRRPWLWLGLWLAAILAVVVASLLPATDLPPVPTGADKLEHFAGYAVLAAIAVQLFATRAALWRAGVALVVLGIALELAQFLFTSTRMMDGRDALANALGVAAGLATVLTPWRDQLLRLQRER</sequence>
<evidence type="ECO:0000313" key="3">
    <source>
        <dbReference type="Proteomes" id="UP001165423"/>
    </source>
</evidence>
<dbReference type="EMBL" id="JALGCL010000004">
    <property type="protein sequence ID" value="MCJ0826515.1"/>
    <property type="molecule type" value="Genomic_DNA"/>
</dbReference>
<keyword evidence="1" id="KW-0812">Transmembrane</keyword>
<comment type="caution">
    <text evidence="2">The sequence shown here is derived from an EMBL/GenBank/DDBJ whole genome shotgun (WGS) entry which is preliminary data.</text>
</comment>
<dbReference type="PANTHER" id="PTHR28008">
    <property type="entry name" value="DOMAIN PROTEIN, PUTATIVE (AFU_ORTHOLOGUE AFUA_3G10980)-RELATED"/>
    <property type="match status" value="1"/>
</dbReference>
<dbReference type="Proteomes" id="UP001165423">
    <property type="component" value="Unassembled WGS sequence"/>
</dbReference>
<evidence type="ECO:0000256" key="1">
    <source>
        <dbReference type="SAM" id="Phobius"/>
    </source>
</evidence>
<dbReference type="PANTHER" id="PTHR28008:SF1">
    <property type="entry name" value="DOMAIN PROTEIN, PUTATIVE (AFU_ORTHOLOGUE AFUA_3G10980)-RELATED"/>
    <property type="match status" value="1"/>
</dbReference>
<protein>
    <submittedName>
        <fullName evidence="2">VanZ family protein</fullName>
    </submittedName>
</protein>
<keyword evidence="3" id="KW-1185">Reference proteome</keyword>
<evidence type="ECO:0000313" key="2">
    <source>
        <dbReference type="EMBL" id="MCJ0826515.1"/>
    </source>
</evidence>
<gene>
    <name evidence="2" type="ORF">MQC88_11230</name>
</gene>
<feature type="transmembrane region" description="Helical" evidence="1">
    <location>
        <begin position="16"/>
        <end position="38"/>
    </location>
</feature>
<keyword evidence="1" id="KW-1133">Transmembrane helix</keyword>